<accession>A0A401X950</accession>
<evidence type="ECO:0000313" key="1">
    <source>
        <dbReference type="EMBL" id="GCD64336.1"/>
    </source>
</evidence>
<comment type="caution">
    <text evidence="1">The sequence shown here is derived from an EMBL/GenBank/DDBJ whole genome shotgun (WGS) entry which is preliminary data.</text>
</comment>
<keyword evidence="2" id="KW-1185">Reference proteome</keyword>
<dbReference type="RefSeq" id="WP_124297991.1">
    <property type="nucleotide sequence ID" value="NZ_BDEV01000196.1"/>
</dbReference>
<dbReference type="AlphaFoldDB" id="A0A401X950"/>
<dbReference type="Proteomes" id="UP000287385">
    <property type="component" value="Unassembled WGS sequence"/>
</dbReference>
<dbReference type="EMBL" id="BDEV01000196">
    <property type="protein sequence ID" value="GCD64336.1"/>
    <property type="molecule type" value="Genomic_DNA"/>
</dbReference>
<sequence length="75" mass="7805">MSQYESSTSVPVPSFTAQGLSIPSESEILTGVIADINNAFAGGLTFYDSSGNLLVSRPHVQLATACRQLSPESGT</sequence>
<name>A0A401X950_ACEPA</name>
<gene>
    <name evidence="1" type="ORF">NBRC3278_3429</name>
</gene>
<proteinExistence type="predicted"/>
<organism evidence="1 2">
    <name type="scientific">Acetobacter pasteurianus NBRC 3278</name>
    <dbReference type="NCBI Taxonomy" id="1226660"/>
    <lineage>
        <taxon>Bacteria</taxon>
        <taxon>Pseudomonadati</taxon>
        <taxon>Pseudomonadota</taxon>
        <taxon>Alphaproteobacteria</taxon>
        <taxon>Acetobacterales</taxon>
        <taxon>Acetobacteraceae</taxon>
        <taxon>Acetobacter</taxon>
    </lineage>
</organism>
<reference evidence="1 2" key="1">
    <citation type="submission" date="2016-06" db="EMBL/GenBank/DDBJ databases">
        <title>Acetobacter pasteurianus NBRC 3278 whole genome sequencing project.</title>
        <authorList>
            <person name="Matsutani M."/>
            <person name="Shiwa Y."/>
            <person name="Okamoto-Kainuma A."/>
            <person name="Ishikawa M."/>
            <person name="Koizumi Y."/>
            <person name="Yoshikawa H."/>
            <person name="Yakushi T."/>
            <person name="Matsushita K."/>
        </authorList>
    </citation>
    <scope>NUCLEOTIDE SEQUENCE [LARGE SCALE GENOMIC DNA]</scope>
    <source>
        <strain evidence="1 2">NBRC 3278</strain>
    </source>
</reference>
<evidence type="ECO:0000313" key="2">
    <source>
        <dbReference type="Proteomes" id="UP000287385"/>
    </source>
</evidence>
<protein>
    <submittedName>
        <fullName evidence="1">Uncharacterized protein</fullName>
    </submittedName>
</protein>